<sequence length="61" mass="6821">MPAVLFLFGKRGNHLLSLAGIKFGGIHVLGITTELNNRKCHHGIFNLPVKMLRCYNVSMLE</sequence>
<dbReference type="Proteomes" id="UP000015560">
    <property type="component" value="Chromosome"/>
</dbReference>
<dbReference type="AlphaFoldDB" id="A0AAD1ANA6"/>
<name>A0AAD1ANA6_LACCA</name>
<protein>
    <submittedName>
        <fullName evidence="1">Uncharacterized protein</fullName>
    </submittedName>
</protein>
<proteinExistence type="predicted"/>
<accession>A0AAD1ANA6</accession>
<organism evidence="1 2">
    <name type="scientific">Lacticaseibacillus casei DSM 20011 = JCM 1134 = ATCC 393</name>
    <dbReference type="NCBI Taxonomy" id="1423732"/>
    <lineage>
        <taxon>Bacteria</taxon>
        <taxon>Bacillati</taxon>
        <taxon>Bacillota</taxon>
        <taxon>Bacilli</taxon>
        <taxon>Lactobacillales</taxon>
        <taxon>Lactobacillaceae</taxon>
        <taxon>Lacticaseibacillus</taxon>
    </lineage>
</organism>
<reference evidence="1 2" key="1">
    <citation type="journal article" date="2013" name="PLoS ONE">
        <title>Genomic Adaptation of the Lactobacillus casei Group.</title>
        <authorList>
            <person name="Toh H."/>
            <person name="Oshima K."/>
            <person name="Nakano A."/>
            <person name="Takahata M."/>
            <person name="Murakami M."/>
            <person name="Takaki T."/>
            <person name="Nishiyama H."/>
            <person name="Igimi S."/>
            <person name="Hattori M."/>
            <person name="Morita H."/>
        </authorList>
    </citation>
    <scope>NUCLEOTIDE SEQUENCE [LARGE SCALE GENOMIC DNA]</scope>
    <source>
        <strain evidence="1 2">ATCC 393</strain>
    </source>
</reference>
<evidence type="ECO:0000313" key="2">
    <source>
        <dbReference type="Proteomes" id="UP000015560"/>
    </source>
</evidence>
<gene>
    <name evidence="1" type="ORF">LBCZ_0790</name>
</gene>
<dbReference type="EMBL" id="AP012544">
    <property type="protein sequence ID" value="BAN73958.1"/>
    <property type="molecule type" value="Genomic_DNA"/>
</dbReference>
<evidence type="ECO:0000313" key="1">
    <source>
        <dbReference type="EMBL" id="BAN73958.1"/>
    </source>
</evidence>